<dbReference type="EMBL" id="LRGB01012814">
    <property type="protein sequence ID" value="KZR99730.1"/>
    <property type="molecule type" value="Genomic_DNA"/>
</dbReference>
<name>A0A162C0Y7_9CRUS</name>
<dbReference type="Proteomes" id="UP000076858">
    <property type="component" value="Unassembled WGS sequence"/>
</dbReference>
<evidence type="ECO:0000256" key="2">
    <source>
        <dbReference type="PROSITE-ProRule" id="PRU00104"/>
    </source>
</evidence>
<feature type="domain" description="HECT" evidence="4">
    <location>
        <begin position="78"/>
        <end position="106"/>
    </location>
</feature>
<reference evidence="5 6" key="1">
    <citation type="submission" date="2016-03" db="EMBL/GenBank/DDBJ databases">
        <title>EvidentialGene: Evidence-directed Construction of Genes on Genomes.</title>
        <authorList>
            <person name="Gilbert D.G."/>
            <person name="Choi J.-H."/>
            <person name="Mockaitis K."/>
            <person name="Colbourne J."/>
            <person name="Pfrender M."/>
        </authorList>
    </citation>
    <scope>NUCLEOTIDE SEQUENCE [LARGE SCALE GENOMIC DNA]</scope>
    <source>
        <strain evidence="5 6">Xinb3</strain>
        <tissue evidence="5">Complete organism</tissue>
    </source>
</reference>
<dbReference type="GO" id="GO:0004842">
    <property type="term" value="F:ubiquitin-protein transferase activity"/>
    <property type="evidence" value="ECO:0007669"/>
    <property type="project" value="InterPro"/>
</dbReference>
<sequence>KNRMDKKWMSCVWNPVLSVVRSWILRKCLHIDPNFLLPPMKWRMQIGKEFGNFVTVLRASYIDDAIRLSKCPFFISKVKRPLIVSFSGEVGVDGGGLRRNFLSMIVDYGVRVFERLGTEVGLDTADVDDIHFMLGVFLGKFLIFLCVKYFNTSLFYDRAS</sequence>
<evidence type="ECO:0000256" key="1">
    <source>
        <dbReference type="ARBA" id="ARBA00022786"/>
    </source>
</evidence>
<dbReference type="SUPFAM" id="SSF56204">
    <property type="entry name" value="Hect, E3 ligase catalytic domain"/>
    <property type="match status" value="1"/>
</dbReference>
<keyword evidence="1 2" id="KW-0833">Ubl conjugation pathway</keyword>
<feature type="transmembrane region" description="Helical" evidence="3">
    <location>
        <begin position="132"/>
        <end position="150"/>
    </location>
</feature>
<keyword evidence="6" id="KW-1185">Reference proteome</keyword>
<evidence type="ECO:0000256" key="3">
    <source>
        <dbReference type="SAM" id="Phobius"/>
    </source>
</evidence>
<keyword evidence="3" id="KW-1133">Transmembrane helix</keyword>
<evidence type="ECO:0000313" key="5">
    <source>
        <dbReference type="EMBL" id="KZR99730.1"/>
    </source>
</evidence>
<dbReference type="AlphaFoldDB" id="A0A162C0Y7"/>
<comment type="caution">
    <text evidence="2">Lacks conserved residue(s) required for the propagation of feature annotation.</text>
</comment>
<gene>
    <name evidence="5" type="ORF">APZ42_004295</name>
</gene>
<dbReference type="InterPro" id="IPR035983">
    <property type="entry name" value="Hect_E3_ubiquitin_ligase"/>
</dbReference>
<feature type="non-terminal residue" evidence="5">
    <location>
        <position position="1"/>
    </location>
</feature>
<dbReference type="GO" id="GO:0009966">
    <property type="term" value="P:regulation of signal transduction"/>
    <property type="evidence" value="ECO:0007669"/>
    <property type="project" value="UniProtKB-ARBA"/>
</dbReference>
<evidence type="ECO:0000259" key="4">
    <source>
        <dbReference type="PROSITE" id="PS50237"/>
    </source>
</evidence>
<proteinExistence type="predicted"/>
<protein>
    <recommendedName>
        <fullName evidence="4">HECT domain-containing protein</fullName>
    </recommendedName>
</protein>
<dbReference type="PROSITE" id="PS50237">
    <property type="entry name" value="HECT"/>
    <property type="match status" value="1"/>
</dbReference>
<organism evidence="5 6">
    <name type="scientific">Daphnia magna</name>
    <dbReference type="NCBI Taxonomy" id="35525"/>
    <lineage>
        <taxon>Eukaryota</taxon>
        <taxon>Metazoa</taxon>
        <taxon>Ecdysozoa</taxon>
        <taxon>Arthropoda</taxon>
        <taxon>Crustacea</taxon>
        <taxon>Branchiopoda</taxon>
        <taxon>Diplostraca</taxon>
        <taxon>Cladocera</taxon>
        <taxon>Anomopoda</taxon>
        <taxon>Daphniidae</taxon>
        <taxon>Daphnia</taxon>
    </lineage>
</organism>
<dbReference type="Gene3D" id="3.90.1750.10">
    <property type="entry name" value="Hect, E3 ligase catalytic domains"/>
    <property type="match status" value="1"/>
</dbReference>
<feature type="non-terminal residue" evidence="5">
    <location>
        <position position="160"/>
    </location>
</feature>
<evidence type="ECO:0000313" key="6">
    <source>
        <dbReference type="Proteomes" id="UP000076858"/>
    </source>
</evidence>
<comment type="caution">
    <text evidence="5">The sequence shown here is derived from an EMBL/GenBank/DDBJ whole genome shotgun (WGS) entry which is preliminary data.</text>
</comment>
<dbReference type="InterPro" id="IPR000569">
    <property type="entry name" value="HECT_dom"/>
</dbReference>
<accession>A0A162C0Y7</accession>
<keyword evidence="3" id="KW-0472">Membrane</keyword>
<keyword evidence="3" id="KW-0812">Transmembrane</keyword>